<reference evidence="3" key="1">
    <citation type="journal article" date="2019" name="Sci. Rep.">
        <title>Draft genome of Tanacetum cinerariifolium, the natural source of mosquito coil.</title>
        <authorList>
            <person name="Yamashiro T."/>
            <person name="Shiraishi A."/>
            <person name="Satake H."/>
            <person name="Nakayama K."/>
        </authorList>
    </citation>
    <scope>NUCLEOTIDE SEQUENCE</scope>
</reference>
<dbReference type="EMBL" id="BKCJ010213314">
    <property type="protein sequence ID" value="GEY82561.1"/>
    <property type="molecule type" value="Genomic_DNA"/>
</dbReference>
<evidence type="ECO:0000256" key="1">
    <source>
        <dbReference type="SAM" id="MobiDB-lite"/>
    </source>
</evidence>
<feature type="region of interest" description="Disordered" evidence="1">
    <location>
        <begin position="466"/>
        <end position="490"/>
    </location>
</feature>
<dbReference type="PANTHER" id="PTHR11439">
    <property type="entry name" value="GAG-POL-RELATED RETROTRANSPOSON"/>
    <property type="match status" value="1"/>
</dbReference>
<dbReference type="InterPro" id="IPR057670">
    <property type="entry name" value="SH3_retrovirus"/>
</dbReference>
<sequence length="537" mass="61785">MSQQLKSLGRASSRSKISRPSKCFFTPCTHCGCIDHLSNECLYYPISGLCRSYYHDINGHNRIISLEKGINPRNPQRAFKRCEVYGSSTHTSTDQYDTEWFKRVYIHNHKDHLGKFYKKADDGYLLRYSLVSIAFRVFNTRRQQIEENYHITFDESPDAIKFSKHSVDKINIVETYRYPPDEYLYIYETSQRYLKGTPSLGLWNLKCLGFNLKGYSDSDNAECNIDRKSTAGACQLLGGKLVCWSAKTQQFVAMSSTEVEYVVATRCCANILWMKSQLIFCDNTSAIAISNNLVMQSRTKHIDIRYHFIRDYVLKGYIELHFIPTQYQLADIFTKPLDEPTFKRLIVKLGMDEGTKNDSFDHIFAWSNLSVLVDKTKSAGDWLKLPKLIQTQYLPSSLLTPHHISQSLSHMRVKRKRKLHKEFLNLPSQVSLVQENLKILDSLPSLLRKVTDTLSRFTTMVENASGATSMNVPSPGKAAASPIEGEKNTKDANTNLKDELVHLLLKNVVTQYYTKIYNLINTLTRCLNKEKPKDYKM</sequence>
<organism evidence="3">
    <name type="scientific">Tanacetum cinerariifolium</name>
    <name type="common">Dalmatian daisy</name>
    <name type="synonym">Chrysanthemum cinerariifolium</name>
    <dbReference type="NCBI Taxonomy" id="118510"/>
    <lineage>
        <taxon>Eukaryota</taxon>
        <taxon>Viridiplantae</taxon>
        <taxon>Streptophyta</taxon>
        <taxon>Embryophyta</taxon>
        <taxon>Tracheophyta</taxon>
        <taxon>Spermatophyta</taxon>
        <taxon>Magnoliopsida</taxon>
        <taxon>eudicotyledons</taxon>
        <taxon>Gunneridae</taxon>
        <taxon>Pentapetalae</taxon>
        <taxon>asterids</taxon>
        <taxon>campanulids</taxon>
        <taxon>Asterales</taxon>
        <taxon>Asteraceae</taxon>
        <taxon>Asteroideae</taxon>
        <taxon>Anthemideae</taxon>
        <taxon>Anthemidinae</taxon>
        <taxon>Tanacetum</taxon>
    </lineage>
</organism>
<proteinExistence type="predicted"/>
<name>A0A699HZ08_TANCI</name>
<evidence type="ECO:0000259" key="2">
    <source>
        <dbReference type="Pfam" id="PF25597"/>
    </source>
</evidence>
<dbReference type="CDD" id="cd09272">
    <property type="entry name" value="RNase_HI_RT_Ty1"/>
    <property type="match status" value="1"/>
</dbReference>
<dbReference type="AlphaFoldDB" id="A0A699HZ08"/>
<feature type="domain" description="Retroviral polymerase SH3-like" evidence="2">
    <location>
        <begin position="103"/>
        <end position="156"/>
    </location>
</feature>
<gene>
    <name evidence="3" type="ORF">Tci_454535</name>
</gene>
<dbReference type="PANTHER" id="PTHR11439:SF495">
    <property type="entry name" value="REVERSE TRANSCRIPTASE, RNA-DEPENDENT DNA POLYMERASE-RELATED"/>
    <property type="match status" value="1"/>
</dbReference>
<comment type="caution">
    <text evidence="3">The sequence shown here is derived from an EMBL/GenBank/DDBJ whole genome shotgun (WGS) entry which is preliminary data.</text>
</comment>
<protein>
    <submittedName>
        <fullName evidence="3">Retrovirus-related Pol polyprotein from transposon TNT 1-94</fullName>
    </submittedName>
</protein>
<evidence type="ECO:0000313" key="3">
    <source>
        <dbReference type="EMBL" id="GEY82561.1"/>
    </source>
</evidence>
<accession>A0A699HZ08</accession>
<dbReference type="Pfam" id="PF25597">
    <property type="entry name" value="SH3_retrovirus"/>
    <property type="match status" value="1"/>
</dbReference>